<dbReference type="InterPro" id="IPR004087">
    <property type="entry name" value="KH_dom"/>
</dbReference>
<dbReference type="InterPro" id="IPR036612">
    <property type="entry name" value="KH_dom_type_1_sf"/>
</dbReference>
<dbReference type="InterPro" id="IPR004088">
    <property type="entry name" value="KH_dom_type_1"/>
</dbReference>
<dbReference type="PANTHER" id="PTHR22948">
    <property type="entry name" value="TUDOR DOMAIN CONTAINING PROTEIN"/>
    <property type="match status" value="1"/>
</dbReference>
<protein>
    <submittedName>
        <fullName evidence="2">Uncharacterized protein</fullName>
    </submittedName>
</protein>
<dbReference type="Gene3D" id="2.40.50.90">
    <property type="match status" value="1"/>
</dbReference>
<dbReference type="GO" id="GO:0005739">
    <property type="term" value="C:mitochondrion"/>
    <property type="evidence" value="ECO:0007669"/>
    <property type="project" value="UniProtKB-ARBA"/>
</dbReference>
<dbReference type="InterPro" id="IPR035437">
    <property type="entry name" value="SNase_OB-fold_sf"/>
</dbReference>
<organism evidence="2 3">
    <name type="scientific">Geospiza parvula</name>
    <name type="common">Small tree-finch</name>
    <name type="synonym">Camarhynchus parvulus</name>
    <dbReference type="NCBI Taxonomy" id="87175"/>
    <lineage>
        <taxon>Eukaryota</taxon>
        <taxon>Metazoa</taxon>
        <taxon>Chordata</taxon>
        <taxon>Craniata</taxon>
        <taxon>Vertebrata</taxon>
        <taxon>Euteleostomi</taxon>
        <taxon>Archelosauria</taxon>
        <taxon>Archosauria</taxon>
        <taxon>Dinosauria</taxon>
        <taxon>Saurischia</taxon>
        <taxon>Theropoda</taxon>
        <taxon>Coelurosauria</taxon>
        <taxon>Aves</taxon>
        <taxon>Neognathae</taxon>
        <taxon>Neoaves</taxon>
        <taxon>Telluraves</taxon>
        <taxon>Australaves</taxon>
        <taxon>Passeriformes</taxon>
        <taxon>Thraupidae</taxon>
        <taxon>Camarhynchus</taxon>
    </lineage>
</organism>
<dbReference type="Proteomes" id="UP000694382">
    <property type="component" value="Chromosome 25"/>
</dbReference>
<feature type="region of interest" description="Disordered" evidence="1">
    <location>
        <begin position="449"/>
        <end position="491"/>
    </location>
</feature>
<evidence type="ECO:0000313" key="3">
    <source>
        <dbReference type="Proteomes" id="UP000694382"/>
    </source>
</evidence>
<dbReference type="GO" id="GO:0003723">
    <property type="term" value="F:RNA binding"/>
    <property type="evidence" value="ECO:0007669"/>
    <property type="project" value="UniProtKB-UniRule"/>
</dbReference>
<dbReference type="CDD" id="cd20412">
    <property type="entry name" value="Tudor_TDRD2"/>
    <property type="match status" value="1"/>
</dbReference>
<dbReference type="InterPro" id="IPR047380">
    <property type="entry name" value="TDRD2-like_tudor"/>
</dbReference>
<dbReference type="Pfam" id="PF00567">
    <property type="entry name" value="TUDOR"/>
    <property type="match status" value="1"/>
</dbReference>
<reference evidence="2" key="2">
    <citation type="submission" date="2025-08" db="UniProtKB">
        <authorList>
            <consortium name="Ensembl"/>
        </authorList>
    </citation>
    <scope>IDENTIFICATION</scope>
</reference>
<dbReference type="AlphaFoldDB" id="A0A8C3MBM5"/>
<dbReference type="SMART" id="SM00333">
    <property type="entry name" value="TUDOR"/>
    <property type="match status" value="1"/>
</dbReference>
<dbReference type="GO" id="GO:0007283">
    <property type="term" value="P:spermatogenesis"/>
    <property type="evidence" value="ECO:0007669"/>
    <property type="project" value="TreeGrafter"/>
</dbReference>
<evidence type="ECO:0000313" key="2">
    <source>
        <dbReference type="Ensembl" id="ENSCPVP00000003942.2"/>
    </source>
</evidence>
<dbReference type="Pfam" id="PF00013">
    <property type="entry name" value="KH_1"/>
    <property type="match status" value="2"/>
</dbReference>
<dbReference type="PROSITE" id="PS50084">
    <property type="entry name" value="KH_TYPE_1"/>
    <property type="match status" value="2"/>
</dbReference>
<dbReference type="Gene3D" id="3.30.1370.10">
    <property type="entry name" value="K Homology domain, type 1"/>
    <property type="match status" value="2"/>
</dbReference>
<dbReference type="InterPro" id="IPR002999">
    <property type="entry name" value="Tudor"/>
</dbReference>
<dbReference type="SUPFAM" id="SSF63748">
    <property type="entry name" value="Tudor/PWWP/MBT"/>
    <property type="match status" value="1"/>
</dbReference>
<dbReference type="GO" id="GO:0034587">
    <property type="term" value="P:piRNA processing"/>
    <property type="evidence" value="ECO:0007669"/>
    <property type="project" value="TreeGrafter"/>
</dbReference>
<reference evidence="2" key="1">
    <citation type="submission" date="2020-02" db="EMBL/GenBank/DDBJ databases">
        <authorList>
            <person name="Enbody D E."/>
            <person name="Pettersson E M."/>
        </authorList>
    </citation>
    <scope>NUCLEOTIDE SEQUENCE [LARGE SCALE GENOMIC DNA]</scope>
</reference>
<reference evidence="2" key="3">
    <citation type="submission" date="2025-09" db="UniProtKB">
        <authorList>
            <consortium name="Ensembl"/>
        </authorList>
    </citation>
    <scope>IDENTIFICATION</scope>
</reference>
<accession>A0A8U8B401</accession>
<feature type="region of interest" description="Disordered" evidence="1">
    <location>
        <begin position="215"/>
        <end position="236"/>
    </location>
</feature>
<dbReference type="GO" id="GO:0030719">
    <property type="term" value="P:P granule organization"/>
    <property type="evidence" value="ECO:0007669"/>
    <property type="project" value="TreeGrafter"/>
</dbReference>
<keyword evidence="3" id="KW-1185">Reference proteome</keyword>
<evidence type="ECO:0000256" key="1">
    <source>
        <dbReference type="SAM" id="MobiDB-lite"/>
    </source>
</evidence>
<dbReference type="Gene3D" id="2.30.30.140">
    <property type="match status" value="1"/>
</dbReference>
<feature type="compositionally biased region" description="Low complexity" evidence="1">
    <location>
        <begin position="473"/>
        <end position="490"/>
    </location>
</feature>
<proteinExistence type="predicted"/>
<dbReference type="SUPFAM" id="SSF54791">
    <property type="entry name" value="Eukaryotic type KH-domain (KH-domain type I)"/>
    <property type="match status" value="2"/>
</dbReference>
<sequence length="586" mass="62608">MAGRGPVHSLSSLQKTAVLLGVPAAATVLYILYRRYRESREAQVTLVADEGLEVALRVPRTALKSLIGRRGATINQLRQETGAQIEVEEEDEEEEEGGQSLVQISGSPGQVCRARAAVLRIVTDSAPVAEQLRVPQRAVGRIIGRGGETVRAICRSSGARVECGSHEPEASLAPLRTIRLLGTRREVEAAKKLIMEKLSEDKAFRRELAQAAAARCPRKQPLGSRREPPVPPAGAPGAWQECWDAEWGTAAGTGTAAGSDGMEQEAEMGMDFSGFPCSGGSPSAQPDFSFPADEHLDVYVSAAESPGHFWIQLLGTRSLQLDKLTAEMGHFYQSSPCRESPCVPPPSVRPGDIVAAPYLDDGEWYRARVLGTLDNGHLDLYYVDFGDNGQAPPEALRPLRSDFLSLPFQAIECSLAGIVPNGGAWPEAALQEFDRLTGCRAVGALGGSDLQLRPRRAPPAPLHSLPGTGASQLSPGSPTLSPGSPELSPGVTNCHLGHQNCPQRHQGPHSWCSQSRGQVCHQGHQVSPTVLRTVPKRPQGHQNCPQESPVSPFLVFPATRTGASPVSPQVSPGSQNCPQASPFLVF</sequence>
<accession>A0A8C3MBM5</accession>
<dbReference type="PANTHER" id="PTHR22948:SF18">
    <property type="entry name" value="TUDOR AND KH DOMAIN-CONTAINING PROTEIN"/>
    <property type="match status" value="1"/>
</dbReference>
<dbReference type="SMART" id="SM00322">
    <property type="entry name" value="KH"/>
    <property type="match status" value="2"/>
</dbReference>
<dbReference type="Ensembl" id="ENSCPVT00000004087.2">
    <property type="protein sequence ID" value="ENSCPVP00000003942.2"/>
    <property type="gene ID" value="ENSCPVG00000002832.2"/>
</dbReference>
<name>A0A8C3MBM5_GEOPR</name>
<dbReference type="PROSITE" id="PS50304">
    <property type="entry name" value="TUDOR"/>
    <property type="match status" value="1"/>
</dbReference>
<dbReference type="GO" id="GO:0043186">
    <property type="term" value="C:P granule"/>
    <property type="evidence" value="ECO:0007669"/>
    <property type="project" value="TreeGrafter"/>
</dbReference>
<dbReference type="InterPro" id="IPR050621">
    <property type="entry name" value="Tudor_domain_containing"/>
</dbReference>